<name>A0A1Z4VRT4_9GAMM</name>
<dbReference type="EMBL" id="AP018052">
    <property type="protein sequence ID" value="BAZ93914.1"/>
    <property type="molecule type" value="Genomic_DNA"/>
</dbReference>
<feature type="signal peptide" evidence="1">
    <location>
        <begin position="1"/>
        <end position="20"/>
    </location>
</feature>
<organism evidence="2 3">
    <name type="scientific">Thiohalobacter thiocyanaticus</name>
    <dbReference type="NCBI Taxonomy" id="585455"/>
    <lineage>
        <taxon>Bacteria</taxon>
        <taxon>Pseudomonadati</taxon>
        <taxon>Pseudomonadota</taxon>
        <taxon>Gammaproteobacteria</taxon>
        <taxon>Thiohalobacterales</taxon>
        <taxon>Thiohalobacteraceae</taxon>
        <taxon>Thiohalobacter</taxon>
    </lineage>
</organism>
<feature type="chain" id="PRO_5012080124" description="DUF3108 domain-containing protein" evidence="1">
    <location>
        <begin position="21"/>
        <end position="264"/>
    </location>
</feature>
<dbReference type="Proteomes" id="UP000218765">
    <property type="component" value="Chromosome"/>
</dbReference>
<evidence type="ECO:0008006" key="4">
    <source>
        <dbReference type="Google" id="ProtNLM"/>
    </source>
</evidence>
<evidence type="ECO:0000313" key="3">
    <source>
        <dbReference type="Proteomes" id="UP000218765"/>
    </source>
</evidence>
<accession>A0A1Z4VRT4</accession>
<dbReference type="AlphaFoldDB" id="A0A1Z4VRT4"/>
<dbReference type="OrthoDB" id="9806641at2"/>
<reference evidence="2 3" key="1">
    <citation type="submission" date="2017-05" db="EMBL/GenBank/DDBJ databases">
        <title>Thiocyanate degradation by Thiohalobacter thiocyanaticus FOKN1.</title>
        <authorList>
            <person name="Oshiki M."/>
            <person name="Fukushima T."/>
            <person name="Kawano S."/>
            <person name="Nakagawa J."/>
        </authorList>
    </citation>
    <scope>NUCLEOTIDE SEQUENCE [LARGE SCALE GENOMIC DNA]</scope>
    <source>
        <strain evidence="2 3">FOKN1</strain>
    </source>
</reference>
<evidence type="ECO:0000313" key="2">
    <source>
        <dbReference type="EMBL" id="BAZ93914.1"/>
    </source>
</evidence>
<dbReference type="InterPro" id="IPR021457">
    <property type="entry name" value="DUF3108"/>
</dbReference>
<dbReference type="RefSeq" id="WP_096366062.1">
    <property type="nucleotide sequence ID" value="NZ_AP018052.1"/>
</dbReference>
<proteinExistence type="predicted"/>
<protein>
    <recommendedName>
        <fullName evidence="4">DUF3108 domain-containing protein</fullName>
    </recommendedName>
</protein>
<keyword evidence="1" id="KW-0732">Signal</keyword>
<gene>
    <name evidence="2" type="ORF">FOKN1_1518</name>
</gene>
<dbReference type="Pfam" id="PF11306">
    <property type="entry name" value="DUF3108"/>
    <property type="match status" value="1"/>
</dbReference>
<keyword evidence="3" id="KW-1185">Reference proteome</keyword>
<evidence type="ECO:0000256" key="1">
    <source>
        <dbReference type="SAM" id="SignalP"/>
    </source>
</evidence>
<sequence>MKPAFLCLLLCCLCITAARAESRGWDGSYERLHFSIHWLFVPAGMAILEARSPAPGRARFRLEACSNAAVDLVYRVRDLIRVESLRTDRGLQSLGYRFRQHEGRHRNALTLDFLEPGRVRLTDHLATTTQAFEVAPGTLDMVSAFFTTRALPLHPGETYHLPVVDKDRHYTLSIDVLGRERLDTLLGDDTPTVKIHPRLQSEGVFKRSGEMYLWLTDDARHLPVRMESRVRYGKVISELTGIYNQAITTPSRGLMCERLQEGSQ</sequence>
<dbReference type="KEGG" id="ttc:FOKN1_1518"/>